<evidence type="ECO:0000313" key="4">
    <source>
        <dbReference type="EMBL" id="MFC5550703.1"/>
    </source>
</evidence>
<keyword evidence="4" id="KW-0378">Hydrolase</keyword>
<evidence type="ECO:0000313" key="5">
    <source>
        <dbReference type="Proteomes" id="UP001596086"/>
    </source>
</evidence>
<dbReference type="InterPro" id="IPR051398">
    <property type="entry name" value="Polysacch_Deacetylase"/>
</dbReference>
<evidence type="ECO:0000256" key="2">
    <source>
        <dbReference type="ARBA" id="ARBA00022729"/>
    </source>
</evidence>
<feature type="domain" description="NodB homology" evidence="3">
    <location>
        <begin position="8"/>
        <end position="121"/>
    </location>
</feature>
<dbReference type="RefSeq" id="WP_379773686.1">
    <property type="nucleotide sequence ID" value="NZ_JBHSMZ010000015.1"/>
</dbReference>
<sequence length="244" mass="27838">MAAVFTCSIDDGNPLDVKMAELLCKHGLNGTFFVPIFNREGPPVLSKSQLLEMSARFEIGSHTHDHCYLKDMSLRDANEQIISGKCHLEDMVGHSIDGFCYPGGKFLQRHLSLVKAAGFMYARTTTNLCIDPGTCPFEVPTTIQFYPHSKSVYLRNFLQSGHWDKRAHGLYLALLTENWIERVYALFNYCCERDGVFHLWAHSIEIDQLDAWKQLDGFLAYVASRIARENRLSNRQLAERALYP</sequence>
<proteinExistence type="predicted"/>
<dbReference type="CDD" id="cd10967">
    <property type="entry name" value="CE4_GLA_like_6s"/>
    <property type="match status" value="1"/>
</dbReference>
<organism evidence="4 5">
    <name type="scientific">Massilia aerilata</name>
    <dbReference type="NCBI Taxonomy" id="453817"/>
    <lineage>
        <taxon>Bacteria</taxon>
        <taxon>Pseudomonadati</taxon>
        <taxon>Pseudomonadota</taxon>
        <taxon>Betaproteobacteria</taxon>
        <taxon>Burkholderiales</taxon>
        <taxon>Oxalobacteraceae</taxon>
        <taxon>Telluria group</taxon>
        <taxon>Massilia</taxon>
    </lineage>
</organism>
<comment type="subcellular location">
    <subcellularLocation>
        <location evidence="1">Secreted</location>
    </subcellularLocation>
</comment>
<dbReference type="InterPro" id="IPR002509">
    <property type="entry name" value="NODB_dom"/>
</dbReference>
<dbReference type="PANTHER" id="PTHR34216:SF3">
    <property type="entry name" value="POLY-BETA-1,6-N-ACETYL-D-GLUCOSAMINE N-DEACETYLASE"/>
    <property type="match status" value="1"/>
</dbReference>
<dbReference type="GO" id="GO:0016787">
    <property type="term" value="F:hydrolase activity"/>
    <property type="evidence" value="ECO:0007669"/>
    <property type="project" value="UniProtKB-KW"/>
</dbReference>
<accession>A0ABW0S655</accession>
<comment type="caution">
    <text evidence="4">The sequence shown here is derived from an EMBL/GenBank/DDBJ whole genome shotgun (WGS) entry which is preliminary data.</text>
</comment>
<dbReference type="SUPFAM" id="SSF88713">
    <property type="entry name" value="Glycoside hydrolase/deacetylase"/>
    <property type="match status" value="1"/>
</dbReference>
<dbReference type="Pfam" id="PF01522">
    <property type="entry name" value="Polysacc_deac_1"/>
    <property type="match status" value="1"/>
</dbReference>
<dbReference type="PANTHER" id="PTHR34216">
    <property type="match status" value="1"/>
</dbReference>
<dbReference type="Proteomes" id="UP001596086">
    <property type="component" value="Unassembled WGS sequence"/>
</dbReference>
<evidence type="ECO:0000256" key="1">
    <source>
        <dbReference type="ARBA" id="ARBA00004613"/>
    </source>
</evidence>
<dbReference type="InterPro" id="IPR011330">
    <property type="entry name" value="Glyco_hydro/deAcase_b/a-brl"/>
</dbReference>
<protein>
    <submittedName>
        <fullName evidence="4">Polysaccharide deacetylase family protein</fullName>
        <ecNumber evidence="4">3.-.-.-</ecNumber>
    </submittedName>
</protein>
<keyword evidence="2" id="KW-0732">Signal</keyword>
<dbReference type="Gene3D" id="3.20.20.370">
    <property type="entry name" value="Glycoside hydrolase/deacetylase"/>
    <property type="match status" value="1"/>
</dbReference>
<dbReference type="EC" id="3.-.-.-" evidence="4"/>
<gene>
    <name evidence="4" type="ORF">ACFPO9_19470</name>
</gene>
<name>A0ABW0S655_9BURK</name>
<reference evidence="5" key="1">
    <citation type="journal article" date="2019" name="Int. J. Syst. Evol. Microbiol.">
        <title>The Global Catalogue of Microorganisms (GCM) 10K type strain sequencing project: providing services to taxonomists for standard genome sequencing and annotation.</title>
        <authorList>
            <consortium name="The Broad Institute Genomics Platform"/>
            <consortium name="The Broad Institute Genome Sequencing Center for Infectious Disease"/>
            <person name="Wu L."/>
            <person name="Ma J."/>
        </authorList>
    </citation>
    <scope>NUCLEOTIDE SEQUENCE [LARGE SCALE GENOMIC DNA]</scope>
    <source>
        <strain evidence="5">CGMCC 4.5798</strain>
    </source>
</reference>
<keyword evidence="5" id="KW-1185">Reference proteome</keyword>
<dbReference type="EMBL" id="JBHSMZ010000015">
    <property type="protein sequence ID" value="MFC5550703.1"/>
    <property type="molecule type" value="Genomic_DNA"/>
</dbReference>
<evidence type="ECO:0000259" key="3">
    <source>
        <dbReference type="Pfam" id="PF01522"/>
    </source>
</evidence>